<dbReference type="PANTHER" id="PTHR12302">
    <property type="entry name" value="EBNA2 BINDING PROTEIN P100"/>
    <property type="match status" value="1"/>
</dbReference>
<evidence type="ECO:0000259" key="4">
    <source>
        <dbReference type="PROSITE" id="PS50830"/>
    </source>
</evidence>
<dbReference type="EMBL" id="CAFBOG010000190">
    <property type="protein sequence ID" value="CAB4992108.1"/>
    <property type="molecule type" value="Genomic_DNA"/>
</dbReference>
<dbReference type="GO" id="GO:0016787">
    <property type="term" value="F:hydrolase activity"/>
    <property type="evidence" value="ECO:0007669"/>
    <property type="project" value="UniProtKB-KW"/>
</dbReference>
<dbReference type="PANTHER" id="PTHR12302:SF3">
    <property type="entry name" value="SERINE_THREONINE-PROTEIN KINASE 31"/>
    <property type="match status" value="1"/>
</dbReference>
<dbReference type="GO" id="GO:0004519">
    <property type="term" value="F:endonuclease activity"/>
    <property type="evidence" value="ECO:0007669"/>
    <property type="project" value="UniProtKB-KW"/>
</dbReference>
<dbReference type="SUPFAM" id="SSF50199">
    <property type="entry name" value="Staphylococcal nuclease"/>
    <property type="match status" value="1"/>
</dbReference>
<reference evidence="5" key="1">
    <citation type="submission" date="2020-05" db="EMBL/GenBank/DDBJ databases">
        <authorList>
            <person name="Chiriac C."/>
            <person name="Salcher M."/>
            <person name="Ghai R."/>
            <person name="Kavagutti S V."/>
        </authorList>
    </citation>
    <scope>NUCLEOTIDE SEQUENCE</scope>
</reference>
<evidence type="ECO:0000313" key="5">
    <source>
        <dbReference type="EMBL" id="CAB4992108.1"/>
    </source>
</evidence>
<dbReference type="PROSITE" id="PS01284">
    <property type="entry name" value="TNASE_2"/>
    <property type="match status" value="1"/>
</dbReference>
<dbReference type="Pfam" id="PF00565">
    <property type="entry name" value="SNase"/>
    <property type="match status" value="1"/>
</dbReference>
<dbReference type="GO" id="GO:0003676">
    <property type="term" value="F:nucleic acid binding"/>
    <property type="evidence" value="ECO:0007669"/>
    <property type="project" value="InterPro"/>
</dbReference>
<keyword evidence="1" id="KW-0540">Nuclease</keyword>
<dbReference type="PROSITE" id="PS50830">
    <property type="entry name" value="TNASE_3"/>
    <property type="match status" value="1"/>
</dbReference>
<evidence type="ECO:0000256" key="1">
    <source>
        <dbReference type="ARBA" id="ARBA00022722"/>
    </source>
</evidence>
<protein>
    <submittedName>
        <fullName evidence="5">Unannotated protein</fullName>
    </submittedName>
</protein>
<dbReference type="InterPro" id="IPR016071">
    <property type="entry name" value="Staphylococal_nuclease_OB-fold"/>
</dbReference>
<dbReference type="Gene3D" id="2.40.50.90">
    <property type="match status" value="1"/>
</dbReference>
<accession>A0A6J7NHR6</accession>
<feature type="domain" description="TNase-like" evidence="4">
    <location>
        <begin position="61"/>
        <end position="195"/>
    </location>
</feature>
<dbReference type="InterPro" id="IPR002071">
    <property type="entry name" value="Thermonucl_AS"/>
</dbReference>
<keyword evidence="3" id="KW-0378">Hydrolase</keyword>
<organism evidence="5">
    <name type="scientific">freshwater metagenome</name>
    <dbReference type="NCBI Taxonomy" id="449393"/>
    <lineage>
        <taxon>unclassified sequences</taxon>
        <taxon>metagenomes</taxon>
        <taxon>ecological metagenomes</taxon>
    </lineage>
</organism>
<evidence type="ECO:0000256" key="2">
    <source>
        <dbReference type="ARBA" id="ARBA00022759"/>
    </source>
</evidence>
<dbReference type="SMART" id="SM00318">
    <property type="entry name" value="SNc"/>
    <property type="match status" value="1"/>
</dbReference>
<proteinExistence type="predicted"/>
<sequence length="202" mass="21718">MAIPTEVRARNAVHPIRSESASVRGLLKPLKRLLLSSLLALGLLLLACCSQSSAGSPSDKLKANATVTRVVDGDTIVVLADGVEERVRLIGVNTPESVHPSKPVMCFGKEASKHLASLLKPNAAVQLVRDVEARDKYGRLLAYVYRAQDGLFINLELVTSGFANQYTFPPNVAHVEEFRSAAAAARSQGVGLWSACPKPFEE</sequence>
<gene>
    <name evidence="5" type="ORF">UFOPK3914_01655</name>
</gene>
<dbReference type="AlphaFoldDB" id="A0A6J7NHR6"/>
<evidence type="ECO:0000256" key="3">
    <source>
        <dbReference type="ARBA" id="ARBA00022801"/>
    </source>
</evidence>
<dbReference type="InterPro" id="IPR035437">
    <property type="entry name" value="SNase_OB-fold_sf"/>
</dbReference>
<name>A0A6J7NHR6_9ZZZZ</name>
<keyword evidence="2" id="KW-0255">Endonuclease</keyword>